<feature type="transmembrane region" description="Helical" evidence="7">
    <location>
        <begin position="36"/>
        <end position="58"/>
    </location>
</feature>
<dbReference type="OrthoDB" id="551896at2759"/>
<gene>
    <name evidence="8" type="ORF">HYH03_009385</name>
</gene>
<comment type="similarity">
    <text evidence="2">Belongs to the TMEM45 family.</text>
</comment>
<comment type="caution">
    <text evidence="8">The sequence shown here is derived from an EMBL/GenBank/DDBJ whole genome shotgun (WGS) entry which is preliminary data.</text>
</comment>
<feature type="transmembrane region" description="Helical" evidence="7">
    <location>
        <begin position="264"/>
        <end position="290"/>
    </location>
</feature>
<dbReference type="Proteomes" id="UP000612055">
    <property type="component" value="Unassembled WGS sequence"/>
</dbReference>
<evidence type="ECO:0000256" key="3">
    <source>
        <dbReference type="ARBA" id="ARBA00022692"/>
    </source>
</evidence>
<evidence type="ECO:0000256" key="5">
    <source>
        <dbReference type="ARBA" id="ARBA00023136"/>
    </source>
</evidence>
<keyword evidence="4 7" id="KW-1133">Transmembrane helix</keyword>
<keyword evidence="3 7" id="KW-0812">Transmembrane</keyword>
<dbReference type="PANTHER" id="PTHR16007:SF15">
    <property type="entry name" value="TRANSMEMBRANE PROTEIN 45B"/>
    <property type="match status" value="1"/>
</dbReference>
<feature type="transmembrane region" description="Helical" evidence="7">
    <location>
        <begin position="225"/>
        <end position="244"/>
    </location>
</feature>
<dbReference type="GO" id="GO:0016020">
    <property type="term" value="C:membrane"/>
    <property type="evidence" value="ECO:0007669"/>
    <property type="project" value="UniProtKB-SubCell"/>
</dbReference>
<protein>
    <submittedName>
        <fullName evidence="8">Uncharacterized protein</fullName>
    </submittedName>
</protein>
<evidence type="ECO:0000256" key="4">
    <source>
        <dbReference type="ARBA" id="ARBA00022989"/>
    </source>
</evidence>
<dbReference type="InterPro" id="IPR042127">
    <property type="entry name" value="TMEM45"/>
</dbReference>
<feature type="region of interest" description="Disordered" evidence="6">
    <location>
        <begin position="316"/>
        <end position="340"/>
    </location>
</feature>
<feature type="transmembrane region" description="Helical" evidence="7">
    <location>
        <begin position="135"/>
        <end position="154"/>
    </location>
</feature>
<keyword evidence="9" id="KW-1185">Reference proteome</keyword>
<evidence type="ECO:0000313" key="9">
    <source>
        <dbReference type="Proteomes" id="UP000612055"/>
    </source>
</evidence>
<dbReference type="AlphaFoldDB" id="A0A835XZF8"/>
<accession>A0A835XZF8</accession>
<dbReference type="Pfam" id="PF04819">
    <property type="entry name" value="DUF716"/>
    <property type="match status" value="1"/>
</dbReference>
<dbReference type="PANTHER" id="PTHR16007">
    <property type="entry name" value="EPIDIDYMAL MEMBRANE PROTEIN E9-RELATED"/>
    <property type="match status" value="1"/>
</dbReference>
<keyword evidence="5 7" id="KW-0472">Membrane</keyword>
<feature type="transmembrane region" description="Helical" evidence="7">
    <location>
        <begin position="195"/>
        <end position="213"/>
    </location>
</feature>
<sequence length="340" mass="37088">MASSGDAPTAVHQHAGGGHGLFFCSGEPLLTEGGSWIGHLMPGVVFVLWGLHWMQGIYRNYLVSRRQKGGEYRMETTHSLWRLPKQSEAICKTVLPLIAISWELYFAHKGGFRSLLCPAGYPRAGHFYGPHMTNWQHMAIYPAFVVSGVVDLVGFEVELPAGTQQVALFIAFMCEALLMGLHAKHLPLDIAVHGILFYTMLACAIMVLAELAYPASFLASWGRVAATLMQGVWFFAAAVILFEHRPAWDEAGGEDMAPAMMTPVVFVFCILLVVVFLFASYLAFHCWFVIQDARGASQYERTSALDEDPLEGHGPARAAFGAEPGGGKGLLSSSCGPHQV</sequence>
<evidence type="ECO:0000256" key="2">
    <source>
        <dbReference type="ARBA" id="ARBA00006948"/>
    </source>
</evidence>
<feature type="compositionally biased region" description="Low complexity" evidence="6">
    <location>
        <begin position="330"/>
        <end position="340"/>
    </location>
</feature>
<comment type="subcellular location">
    <subcellularLocation>
        <location evidence="1">Membrane</location>
        <topology evidence="1">Multi-pass membrane protein</topology>
    </subcellularLocation>
</comment>
<reference evidence="8" key="1">
    <citation type="journal article" date="2020" name="bioRxiv">
        <title>Comparative genomics of Chlamydomonas.</title>
        <authorList>
            <person name="Craig R.J."/>
            <person name="Hasan A.R."/>
            <person name="Ness R.W."/>
            <person name="Keightley P.D."/>
        </authorList>
    </citation>
    <scope>NUCLEOTIDE SEQUENCE</scope>
    <source>
        <strain evidence="8">CCAP 11/70</strain>
    </source>
</reference>
<evidence type="ECO:0000256" key="1">
    <source>
        <dbReference type="ARBA" id="ARBA00004141"/>
    </source>
</evidence>
<proteinExistence type="inferred from homology"/>
<organism evidence="8 9">
    <name type="scientific">Edaphochlamys debaryana</name>
    <dbReference type="NCBI Taxonomy" id="47281"/>
    <lineage>
        <taxon>Eukaryota</taxon>
        <taxon>Viridiplantae</taxon>
        <taxon>Chlorophyta</taxon>
        <taxon>core chlorophytes</taxon>
        <taxon>Chlorophyceae</taxon>
        <taxon>CS clade</taxon>
        <taxon>Chlamydomonadales</taxon>
        <taxon>Chlamydomonadales incertae sedis</taxon>
        <taxon>Edaphochlamys</taxon>
    </lineage>
</organism>
<evidence type="ECO:0000256" key="6">
    <source>
        <dbReference type="SAM" id="MobiDB-lite"/>
    </source>
</evidence>
<name>A0A835XZF8_9CHLO</name>
<dbReference type="EMBL" id="JAEHOE010000045">
    <property type="protein sequence ID" value="KAG2492442.1"/>
    <property type="molecule type" value="Genomic_DNA"/>
</dbReference>
<evidence type="ECO:0000256" key="7">
    <source>
        <dbReference type="SAM" id="Phobius"/>
    </source>
</evidence>
<dbReference type="InterPro" id="IPR006904">
    <property type="entry name" value="DUF716"/>
</dbReference>
<evidence type="ECO:0000313" key="8">
    <source>
        <dbReference type="EMBL" id="KAG2492442.1"/>
    </source>
</evidence>